<dbReference type="Gene3D" id="3.90.180.10">
    <property type="entry name" value="Medium-chain alcohol dehydrogenases, catalytic domain"/>
    <property type="match status" value="1"/>
</dbReference>
<keyword evidence="6" id="KW-0520">NAD</keyword>
<evidence type="ECO:0000313" key="10">
    <source>
        <dbReference type="Proteomes" id="UP000464314"/>
    </source>
</evidence>
<evidence type="ECO:0000256" key="4">
    <source>
        <dbReference type="ARBA" id="ARBA00022833"/>
    </source>
</evidence>
<keyword evidence="10" id="KW-1185">Reference proteome</keyword>
<dbReference type="InterPro" id="IPR045306">
    <property type="entry name" value="SDH-like"/>
</dbReference>
<dbReference type="AlphaFoldDB" id="A0A6P1TN62"/>
<dbReference type="GO" id="GO:0016616">
    <property type="term" value="F:oxidoreductase activity, acting on the CH-OH group of donors, NAD or NADP as acceptor"/>
    <property type="evidence" value="ECO:0007669"/>
    <property type="project" value="InterPro"/>
</dbReference>
<keyword evidence="4 7" id="KW-0862">Zinc</keyword>
<dbReference type="InterPro" id="IPR036291">
    <property type="entry name" value="NAD(P)-bd_dom_sf"/>
</dbReference>
<dbReference type="Gene3D" id="3.40.50.720">
    <property type="entry name" value="NAD(P)-binding Rossmann-like Domain"/>
    <property type="match status" value="1"/>
</dbReference>
<dbReference type="Pfam" id="PF08240">
    <property type="entry name" value="ADH_N"/>
    <property type="match status" value="1"/>
</dbReference>
<dbReference type="InterPro" id="IPR013149">
    <property type="entry name" value="ADH-like_C"/>
</dbReference>
<evidence type="ECO:0000256" key="5">
    <source>
        <dbReference type="ARBA" id="ARBA00023002"/>
    </source>
</evidence>
<evidence type="ECO:0000256" key="3">
    <source>
        <dbReference type="ARBA" id="ARBA00022723"/>
    </source>
</evidence>
<dbReference type="PANTHER" id="PTHR43161">
    <property type="entry name" value="SORBITOL DEHYDROGENASE"/>
    <property type="match status" value="1"/>
</dbReference>
<evidence type="ECO:0000313" key="9">
    <source>
        <dbReference type="EMBL" id="QHQ61629.1"/>
    </source>
</evidence>
<name>A0A6P1TN62_9FIRM</name>
<dbReference type="FunFam" id="3.40.50.720:FF:000068">
    <property type="entry name" value="Sorbitol dehydrogenase"/>
    <property type="match status" value="1"/>
</dbReference>
<feature type="domain" description="Enoyl reductase (ER)" evidence="8">
    <location>
        <begin position="10"/>
        <end position="343"/>
    </location>
</feature>
<reference evidence="9 10" key="1">
    <citation type="submission" date="2020-01" db="EMBL/GenBank/DDBJ databases">
        <title>Genome analysis of Anaerocolumna sp. CBA3638.</title>
        <authorList>
            <person name="Kim J."/>
            <person name="Roh S.W."/>
        </authorList>
    </citation>
    <scope>NUCLEOTIDE SEQUENCE [LARGE SCALE GENOMIC DNA]</scope>
    <source>
        <strain evidence="9 10">CBA3638</strain>
    </source>
</reference>
<evidence type="ECO:0000256" key="7">
    <source>
        <dbReference type="RuleBase" id="RU361277"/>
    </source>
</evidence>
<dbReference type="GO" id="GO:0008270">
    <property type="term" value="F:zinc ion binding"/>
    <property type="evidence" value="ECO:0007669"/>
    <property type="project" value="InterPro"/>
</dbReference>
<protein>
    <submittedName>
        <fullName evidence="9">Alcohol dehydrogenase catalytic domain-containing protein</fullName>
    </submittedName>
</protein>
<dbReference type="Proteomes" id="UP000464314">
    <property type="component" value="Chromosome"/>
</dbReference>
<dbReference type="SUPFAM" id="SSF51735">
    <property type="entry name" value="NAD(P)-binding Rossmann-fold domains"/>
    <property type="match status" value="1"/>
</dbReference>
<evidence type="ECO:0000256" key="1">
    <source>
        <dbReference type="ARBA" id="ARBA00001947"/>
    </source>
</evidence>
<dbReference type="InterPro" id="IPR013154">
    <property type="entry name" value="ADH-like_N"/>
</dbReference>
<evidence type="ECO:0000259" key="8">
    <source>
        <dbReference type="SMART" id="SM00829"/>
    </source>
</evidence>
<comment type="similarity">
    <text evidence="2 7">Belongs to the zinc-containing alcohol dehydrogenase family.</text>
</comment>
<organism evidence="9 10">
    <name type="scientific">Anaerocolumna sedimenticola</name>
    <dbReference type="NCBI Taxonomy" id="2696063"/>
    <lineage>
        <taxon>Bacteria</taxon>
        <taxon>Bacillati</taxon>
        <taxon>Bacillota</taxon>
        <taxon>Clostridia</taxon>
        <taxon>Lachnospirales</taxon>
        <taxon>Lachnospiraceae</taxon>
        <taxon>Anaerocolumna</taxon>
    </lineage>
</organism>
<dbReference type="EMBL" id="CP048000">
    <property type="protein sequence ID" value="QHQ61629.1"/>
    <property type="molecule type" value="Genomic_DNA"/>
</dbReference>
<evidence type="ECO:0000256" key="6">
    <source>
        <dbReference type="ARBA" id="ARBA00023027"/>
    </source>
</evidence>
<proteinExistence type="inferred from homology"/>
<accession>A0A6P1TN62</accession>
<dbReference type="InterPro" id="IPR020843">
    <property type="entry name" value="ER"/>
</dbReference>
<dbReference type="PROSITE" id="PS00059">
    <property type="entry name" value="ADH_ZINC"/>
    <property type="match status" value="1"/>
</dbReference>
<keyword evidence="5" id="KW-0560">Oxidoreductase</keyword>
<keyword evidence="3 7" id="KW-0479">Metal-binding</keyword>
<dbReference type="PANTHER" id="PTHR43161:SF9">
    <property type="entry name" value="SORBITOL DEHYDROGENASE"/>
    <property type="match status" value="1"/>
</dbReference>
<comment type="cofactor">
    <cofactor evidence="1 7">
        <name>Zn(2+)</name>
        <dbReference type="ChEBI" id="CHEBI:29105"/>
    </cofactor>
</comment>
<gene>
    <name evidence="9" type="ORF">Ana3638_13310</name>
</gene>
<dbReference type="RefSeq" id="WP_161838454.1">
    <property type="nucleotide sequence ID" value="NZ_CP048000.1"/>
</dbReference>
<dbReference type="CDD" id="cd05285">
    <property type="entry name" value="sorbitol_DH"/>
    <property type="match status" value="1"/>
</dbReference>
<dbReference type="InterPro" id="IPR002328">
    <property type="entry name" value="ADH_Zn_CS"/>
</dbReference>
<dbReference type="SUPFAM" id="SSF50129">
    <property type="entry name" value="GroES-like"/>
    <property type="match status" value="1"/>
</dbReference>
<evidence type="ECO:0000256" key="2">
    <source>
        <dbReference type="ARBA" id="ARBA00008072"/>
    </source>
</evidence>
<sequence length="346" mass="37415">MTNKAIFMHGTNDMIWKEIDMPVVHDKDVLVKVDIVGICGSDVHYYQHGKIGDFVVDGDFILGHECAGEVVAVGKEVKNLAVGDRVALEPGKTCGKCEFCKSGQYNLCPDVEFFATPPYHGVFANYVAHPEDMCFKLPDNVSNLEGALVEPLAVGLHATGKGNVKLGDTVVIFGTGCIGLVTLLSSKARGAAKIIVVDVLPNRLETAKRLGATHVINAKEENVLSKIDEITDGQGAHVVIDTAGAEITVKQTADVVKRGGTIVLVGMTPKDEVEFNFMKLMGKEGELKTIFRYRNLYPVAINAIASGAINVKDIVSHEFDFEQTKEAFDFVVNNAKDVVKAVIKIN</sequence>
<dbReference type="KEGG" id="anr:Ana3638_13310"/>
<dbReference type="SMART" id="SM00829">
    <property type="entry name" value="PKS_ER"/>
    <property type="match status" value="1"/>
</dbReference>
<dbReference type="Pfam" id="PF00107">
    <property type="entry name" value="ADH_zinc_N"/>
    <property type="match status" value="1"/>
</dbReference>
<dbReference type="InterPro" id="IPR011032">
    <property type="entry name" value="GroES-like_sf"/>
</dbReference>